<evidence type="ECO:0000259" key="2">
    <source>
        <dbReference type="PROSITE" id="PS50404"/>
    </source>
</evidence>
<proteinExistence type="predicted"/>
<dbReference type="InterPro" id="IPR036249">
    <property type="entry name" value="Thioredoxin-like_sf"/>
</dbReference>
<organism evidence="3">
    <name type="scientific">Chrysotila carterae</name>
    <name type="common">Marine alga</name>
    <name type="synonym">Syracosphaera carterae</name>
    <dbReference type="NCBI Taxonomy" id="13221"/>
    <lineage>
        <taxon>Eukaryota</taxon>
        <taxon>Haptista</taxon>
        <taxon>Haptophyta</taxon>
        <taxon>Prymnesiophyceae</taxon>
        <taxon>Isochrysidales</taxon>
        <taxon>Isochrysidaceae</taxon>
        <taxon>Chrysotila</taxon>
    </lineage>
</organism>
<dbReference type="InterPro" id="IPR004045">
    <property type="entry name" value="Glutathione_S-Trfase_N"/>
</dbReference>
<name>A0A6S9X0S1_CHRCT</name>
<sequence length="265" mass="29476">MAAEVAAAAAATLRRWNGVVRPRKVPLPEKPKLTLYEFEASPYCRRVRETINILGLEVLVKPCPRETLRTEGAYSSKSRHKPEVRAAGGKLLFPFLVDHSANVALNESSYIVEHLWKHYGIGVEQPSSDRVLNGGLPALLDIPLLTAPSALRPWPHAGLMMAPSVRPELPLIMHGCEPDPGCRLVRELLCILQIPYHFKPRDLDSPLPHLEDPNTDFKTFGARSAQEYLRDKYQLGPPLPLTAPVPEPNLGDSGRTSPISWFLPR</sequence>
<accession>A0A6S9X0S1</accession>
<dbReference type="PANTHER" id="PTHR45288">
    <property type="entry name" value="THIOREDOXIN FAMILY PROTEIN"/>
    <property type="match status" value="1"/>
</dbReference>
<gene>
    <name evidence="3" type="ORF">PCAR00345_LOCUS19310</name>
    <name evidence="4" type="ORF">PCAR00345_LOCUS19311</name>
</gene>
<dbReference type="EMBL" id="HBIZ01030314">
    <property type="protein sequence ID" value="CAE0766698.1"/>
    <property type="molecule type" value="Transcribed_RNA"/>
</dbReference>
<dbReference type="AlphaFoldDB" id="A0A6S9X0S1"/>
<evidence type="ECO:0000313" key="4">
    <source>
        <dbReference type="EMBL" id="CAE0766699.1"/>
    </source>
</evidence>
<dbReference type="PROSITE" id="PS50404">
    <property type="entry name" value="GST_NTER"/>
    <property type="match status" value="1"/>
</dbReference>
<dbReference type="SUPFAM" id="SSF52833">
    <property type="entry name" value="Thioredoxin-like"/>
    <property type="match status" value="1"/>
</dbReference>
<reference evidence="3" key="1">
    <citation type="submission" date="2021-01" db="EMBL/GenBank/DDBJ databases">
        <authorList>
            <person name="Corre E."/>
            <person name="Pelletier E."/>
            <person name="Niang G."/>
            <person name="Scheremetjew M."/>
            <person name="Finn R."/>
            <person name="Kale V."/>
            <person name="Holt S."/>
            <person name="Cochrane G."/>
            <person name="Meng A."/>
            <person name="Brown T."/>
            <person name="Cohen L."/>
        </authorList>
    </citation>
    <scope>NUCLEOTIDE SEQUENCE</scope>
    <source>
        <strain evidence="3">CCMP645</strain>
    </source>
</reference>
<evidence type="ECO:0000256" key="1">
    <source>
        <dbReference type="SAM" id="MobiDB-lite"/>
    </source>
</evidence>
<evidence type="ECO:0000313" key="3">
    <source>
        <dbReference type="EMBL" id="CAE0766698.1"/>
    </source>
</evidence>
<dbReference type="EMBL" id="HBIZ01030315">
    <property type="protein sequence ID" value="CAE0766699.1"/>
    <property type="molecule type" value="Transcribed_RNA"/>
</dbReference>
<dbReference type="PANTHER" id="PTHR45288:SF1">
    <property type="entry name" value="THIOREDOXIN FAMILY PROTEIN"/>
    <property type="match status" value="1"/>
</dbReference>
<feature type="region of interest" description="Disordered" evidence="1">
    <location>
        <begin position="240"/>
        <end position="265"/>
    </location>
</feature>
<dbReference type="Pfam" id="PF13417">
    <property type="entry name" value="GST_N_3"/>
    <property type="match status" value="1"/>
</dbReference>
<feature type="domain" description="GST N-terminal" evidence="2">
    <location>
        <begin position="31"/>
        <end position="123"/>
    </location>
</feature>
<dbReference type="Gene3D" id="3.40.30.10">
    <property type="entry name" value="Glutaredoxin"/>
    <property type="match status" value="1"/>
</dbReference>
<protein>
    <recommendedName>
        <fullName evidence="2">GST N-terminal domain-containing protein</fullName>
    </recommendedName>
</protein>